<dbReference type="EnsemblMetazoa" id="CapteT198463">
    <property type="protein sequence ID" value="CapteP198463"/>
    <property type="gene ID" value="CapteG198463"/>
</dbReference>
<dbReference type="HOGENOM" id="CLU_2017381_0_0_1"/>
<reference evidence="1 3" key="2">
    <citation type="journal article" date="2013" name="Nature">
        <title>Insights into bilaterian evolution from three spiralian genomes.</title>
        <authorList>
            <person name="Simakov O."/>
            <person name="Marletaz F."/>
            <person name="Cho S.J."/>
            <person name="Edsinger-Gonzales E."/>
            <person name="Havlak P."/>
            <person name="Hellsten U."/>
            <person name="Kuo D.H."/>
            <person name="Larsson T."/>
            <person name="Lv J."/>
            <person name="Arendt D."/>
            <person name="Savage R."/>
            <person name="Osoegawa K."/>
            <person name="de Jong P."/>
            <person name="Grimwood J."/>
            <person name="Chapman J.A."/>
            <person name="Shapiro H."/>
            <person name="Aerts A."/>
            <person name="Otillar R.P."/>
            <person name="Terry A.Y."/>
            <person name="Boore J.L."/>
            <person name="Grigoriev I.V."/>
            <person name="Lindberg D.R."/>
            <person name="Seaver E.C."/>
            <person name="Weisblat D.A."/>
            <person name="Putnam N.H."/>
            <person name="Rokhsar D.S."/>
        </authorList>
    </citation>
    <scope>NUCLEOTIDE SEQUENCE</scope>
    <source>
        <strain evidence="1 3">I ESC-2004</strain>
    </source>
</reference>
<organism evidence="1">
    <name type="scientific">Capitella teleta</name>
    <name type="common">Polychaete worm</name>
    <dbReference type="NCBI Taxonomy" id="283909"/>
    <lineage>
        <taxon>Eukaryota</taxon>
        <taxon>Metazoa</taxon>
        <taxon>Spiralia</taxon>
        <taxon>Lophotrochozoa</taxon>
        <taxon>Annelida</taxon>
        <taxon>Polychaeta</taxon>
        <taxon>Sedentaria</taxon>
        <taxon>Scolecida</taxon>
        <taxon>Capitellidae</taxon>
        <taxon>Capitella</taxon>
    </lineage>
</organism>
<evidence type="ECO:0000313" key="2">
    <source>
        <dbReference type="EnsemblMetazoa" id="CapteP198463"/>
    </source>
</evidence>
<reference evidence="2" key="3">
    <citation type="submission" date="2015-06" db="UniProtKB">
        <authorList>
            <consortium name="EnsemblMetazoa"/>
        </authorList>
    </citation>
    <scope>IDENTIFICATION</scope>
</reference>
<reference evidence="3" key="1">
    <citation type="submission" date="2012-12" db="EMBL/GenBank/DDBJ databases">
        <authorList>
            <person name="Hellsten U."/>
            <person name="Grimwood J."/>
            <person name="Chapman J.A."/>
            <person name="Shapiro H."/>
            <person name="Aerts A."/>
            <person name="Otillar R.P."/>
            <person name="Terry A.Y."/>
            <person name="Boore J.L."/>
            <person name="Simakov O."/>
            <person name="Marletaz F."/>
            <person name="Cho S.-J."/>
            <person name="Edsinger-Gonzales E."/>
            <person name="Havlak P."/>
            <person name="Kuo D.-H."/>
            <person name="Larsson T."/>
            <person name="Lv J."/>
            <person name="Arendt D."/>
            <person name="Savage R."/>
            <person name="Osoegawa K."/>
            <person name="de Jong P."/>
            <person name="Lindberg D.R."/>
            <person name="Seaver E.C."/>
            <person name="Weisblat D.A."/>
            <person name="Putnam N.H."/>
            <person name="Grigoriev I.V."/>
            <person name="Rokhsar D.S."/>
        </authorList>
    </citation>
    <scope>NUCLEOTIDE SEQUENCE</scope>
    <source>
        <strain evidence="3">I ESC-2004</strain>
    </source>
</reference>
<dbReference type="AlphaFoldDB" id="R7TM36"/>
<proteinExistence type="predicted"/>
<accession>R7TM36</accession>
<evidence type="ECO:0000313" key="3">
    <source>
        <dbReference type="Proteomes" id="UP000014760"/>
    </source>
</evidence>
<dbReference type="Proteomes" id="UP000014760">
    <property type="component" value="Unassembled WGS sequence"/>
</dbReference>
<gene>
    <name evidence="1" type="ORF">CAPTEDRAFT_198463</name>
</gene>
<evidence type="ECO:0000313" key="1">
    <source>
        <dbReference type="EMBL" id="ELT94714.1"/>
    </source>
</evidence>
<keyword evidence="3" id="KW-1185">Reference proteome</keyword>
<protein>
    <submittedName>
        <fullName evidence="1 2">Uncharacterized protein</fullName>
    </submittedName>
</protein>
<name>R7TM36_CAPTE</name>
<dbReference type="EMBL" id="KB309345">
    <property type="protein sequence ID" value="ELT94714.1"/>
    <property type="molecule type" value="Genomic_DNA"/>
</dbReference>
<dbReference type="EMBL" id="AMQN01012164">
    <property type="status" value="NOT_ANNOTATED_CDS"/>
    <property type="molecule type" value="Genomic_DNA"/>
</dbReference>
<sequence length="123" mass="14579">MGNFMHVVEEVKNKKMAVKMRCKLCCKHTQKIQGDHRIKKAIVKEVEMKVRKKNAAQKCKERQAKLKDNDLIETEVDVNIKIEQQRERKCEYIRKRRAQQSVDEAIDARLKDSKTKRLKRSGE</sequence>